<dbReference type="AlphaFoldDB" id="A0A232FB42"/>
<dbReference type="Proteomes" id="UP000215335">
    <property type="component" value="Unassembled WGS sequence"/>
</dbReference>
<gene>
    <name evidence="1" type="ORF">TSAR_008870</name>
</gene>
<dbReference type="EMBL" id="NNAY01000487">
    <property type="protein sequence ID" value="OXU28056.1"/>
    <property type="molecule type" value="Genomic_DNA"/>
</dbReference>
<name>A0A232FB42_9HYME</name>
<reference evidence="1 2" key="1">
    <citation type="journal article" date="2017" name="Curr. Biol.">
        <title>The Evolution of Venom by Co-option of Single-Copy Genes.</title>
        <authorList>
            <person name="Martinson E.O."/>
            <person name="Mrinalini"/>
            <person name="Kelkar Y.D."/>
            <person name="Chang C.H."/>
            <person name="Werren J.H."/>
        </authorList>
    </citation>
    <scope>NUCLEOTIDE SEQUENCE [LARGE SCALE GENOMIC DNA]</scope>
    <source>
        <strain evidence="1 2">Alberta</strain>
        <tissue evidence="1">Whole body</tissue>
    </source>
</reference>
<protein>
    <submittedName>
        <fullName evidence="1">Uncharacterized protein</fullName>
    </submittedName>
</protein>
<organism evidence="1 2">
    <name type="scientific">Trichomalopsis sarcophagae</name>
    <dbReference type="NCBI Taxonomy" id="543379"/>
    <lineage>
        <taxon>Eukaryota</taxon>
        <taxon>Metazoa</taxon>
        <taxon>Ecdysozoa</taxon>
        <taxon>Arthropoda</taxon>
        <taxon>Hexapoda</taxon>
        <taxon>Insecta</taxon>
        <taxon>Pterygota</taxon>
        <taxon>Neoptera</taxon>
        <taxon>Endopterygota</taxon>
        <taxon>Hymenoptera</taxon>
        <taxon>Apocrita</taxon>
        <taxon>Proctotrupomorpha</taxon>
        <taxon>Chalcidoidea</taxon>
        <taxon>Pteromalidae</taxon>
        <taxon>Pteromalinae</taxon>
        <taxon>Trichomalopsis</taxon>
    </lineage>
</organism>
<feature type="non-terminal residue" evidence="1">
    <location>
        <position position="1"/>
    </location>
</feature>
<evidence type="ECO:0000313" key="1">
    <source>
        <dbReference type="EMBL" id="OXU28056.1"/>
    </source>
</evidence>
<evidence type="ECO:0000313" key="2">
    <source>
        <dbReference type="Proteomes" id="UP000215335"/>
    </source>
</evidence>
<comment type="caution">
    <text evidence="1">The sequence shown here is derived from an EMBL/GenBank/DDBJ whole genome shotgun (WGS) entry which is preliminary data.</text>
</comment>
<keyword evidence="2" id="KW-1185">Reference proteome</keyword>
<proteinExistence type="predicted"/>
<accession>A0A232FB42</accession>
<sequence>AGSEKLTVTVRVGAVESLKRPIRSRSQSPARDCSSRSIDRWLRILRDYNTAMQLSFGRRTLLFISVSL</sequence>